<proteinExistence type="predicted"/>
<name>A0A5N6VWA4_9EURO</name>
<organism evidence="2 3">
    <name type="scientific">Aspergillus transmontanensis</name>
    <dbReference type="NCBI Taxonomy" id="1034304"/>
    <lineage>
        <taxon>Eukaryota</taxon>
        <taxon>Fungi</taxon>
        <taxon>Dikarya</taxon>
        <taxon>Ascomycota</taxon>
        <taxon>Pezizomycotina</taxon>
        <taxon>Eurotiomycetes</taxon>
        <taxon>Eurotiomycetidae</taxon>
        <taxon>Eurotiales</taxon>
        <taxon>Aspergillaceae</taxon>
        <taxon>Aspergillus</taxon>
        <taxon>Aspergillus subgen. Circumdati</taxon>
    </lineage>
</organism>
<evidence type="ECO:0000313" key="2">
    <source>
        <dbReference type="EMBL" id="KAE8311370.1"/>
    </source>
</evidence>
<protein>
    <submittedName>
        <fullName evidence="2">Uncharacterized protein</fullName>
    </submittedName>
</protein>
<dbReference type="AlphaFoldDB" id="A0A5N6VWA4"/>
<keyword evidence="1" id="KW-0472">Membrane</keyword>
<evidence type="ECO:0000256" key="1">
    <source>
        <dbReference type="SAM" id="Phobius"/>
    </source>
</evidence>
<accession>A0A5N6VWA4</accession>
<feature type="transmembrane region" description="Helical" evidence="1">
    <location>
        <begin position="46"/>
        <end position="66"/>
    </location>
</feature>
<sequence>MFIWSNMSRDCFLFQDRNHKHADVCVYTACVQYRQEGLNTVSAEQWSVIACILLTFSILFYFYFYFFTYDGTVQYLIWTRKGCVSDLGTAPCTMC</sequence>
<dbReference type="EMBL" id="ML738343">
    <property type="protein sequence ID" value="KAE8311370.1"/>
    <property type="molecule type" value="Genomic_DNA"/>
</dbReference>
<gene>
    <name evidence="2" type="ORF">BDV41DRAFT_542182</name>
</gene>
<dbReference type="Proteomes" id="UP000325433">
    <property type="component" value="Unassembled WGS sequence"/>
</dbReference>
<keyword evidence="3" id="KW-1185">Reference proteome</keyword>
<reference evidence="3" key="1">
    <citation type="submission" date="2019-04" db="EMBL/GenBank/DDBJ databases">
        <title>Friends and foes A comparative genomics studyof 23 Aspergillus species from section Flavi.</title>
        <authorList>
            <consortium name="DOE Joint Genome Institute"/>
            <person name="Kjaerbolling I."/>
            <person name="Vesth T."/>
            <person name="Frisvad J.C."/>
            <person name="Nybo J.L."/>
            <person name="Theobald S."/>
            <person name="Kildgaard S."/>
            <person name="Isbrandt T."/>
            <person name="Kuo A."/>
            <person name="Sato A."/>
            <person name="Lyhne E.K."/>
            <person name="Kogle M.E."/>
            <person name="Wiebenga A."/>
            <person name="Kun R.S."/>
            <person name="Lubbers R.J."/>
            <person name="Makela M.R."/>
            <person name="Barry K."/>
            <person name="Chovatia M."/>
            <person name="Clum A."/>
            <person name="Daum C."/>
            <person name="Haridas S."/>
            <person name="He G."/>
            <person name="LaButti K."/>
            <person name="Lipzen A."/>
            <person name="Mondo S."/>
            <person name="Riley R."/>
            <person name="Salamov A."/>
            <person name="Simmons B.A."/>
            <person name="Magnuson J.K."/>
            <person name="Henrissat B."/>
            <person name="Mortensen U.H."/>
            <person name="Larsen T.O."/>
            <person name="Devries R.P."/>
            <person name="Grigoriev I.V."/>
            <person name="Machida M."/>
            <person name="Baker S.E."/>
            <person name="Andersen M.R."/>
        </authorList>
    </citation>
    <scope>NUCLEOTIDE SEQUENCE [LARGE SCALE GENOMIC DNA]</scope>
    <source>
        <strain evidence="3">CBS 130015</strain>
    </source>
</reference>
<keyword evidence="1" id="KW-1133">Transmembrane helix</keyword>
<keyword evidence="1" id="KW-0812">Transmembrane</keyword>
<evidence type="ECO:0000313" key="3">
    <source>
        <dbReference type="Proteomes" id="UP000325433"/>
    </source>
</evidence>